<dbReference type="InterPro" id="IPR037205">
    <property type="entry name" value="ChaB_sf"/>
</dbReference>
<feature type="compositionally biased region" description="Basic and acidic residues" evidence="1">
    <location>
        <begin position="50"/>
        <end position="67"/>
    </location>
</feature>
<dbReference type="Pfam" id="PF06150">
    <property type="entry name" value="ChaB"/>
    <property type="match status" value="1"/>
</dbReference>
<evidence type="ECO:0000313" key="3">
    <source>
        <dbReference type="Proteomes" id="UP000292235"/>
    </source>
</evidence>
<dbReference type="Proteomes" id="UP000292235">
    <property type="component" value="Chromosome"/>
</dbReference>
<sequence length="136" mass="14986">MPGREELPDTLRRSPRGAQETWIKAHDSAVDSYGEGERAHRVAYSALKHTYEKVGDRWRPKEDEGPSDKQAANPRAPQRGGDAPTAGGVDAGASKHHLYERAREAGVQGRSKMSKQELVDALQKASRTQTRRARGS</sequence>
<feature type="region of interest" description="Disordered" evidence="1">
    <location>
        <begin position="1"/>
        <end position="23"/>
    </location>
</feature>
<dbReference type="SUPFAM" id="SSF140376">
    <property type="entry name" value="ChaB-like"/>
    <property type="match status" value="1"/>
</dbReference>
<protein>
    <submittedName>
        <fullName evidence="2">ChaB</fullName>
    </submittedName>
</protein>
<dbReference type="KEGG" id="strr:EKD16_13685"/>
<dbReference type="Gene3D" id="1.10.1740.70">
    <property type="entry name" value="ChaB"/>
    <property type="match status" value="1"/>
</dbReference>
<evidence type="ECO:0000313" key="2">
    <source>
        <dbReference type="EMBL" id="QBI54519.1"/>
    </source>
</evidence>
<evidence type="ECO:0000256" key="1">
    <source>
        <dbReference type="SAM" id="MobiDB-lite"/>
    </source>
</evidence>
<accession>A0A4P6Q670</accession>
<dbReference type="AlphaFoldDB" id="A0A4P6Q670"/>
<gene>
    <name evidence="2" type="ORF">EKD16_13685</name>
</gene>
<keyword evidence="3" id="KW-1185">Reference proteome</keyword>
<organism evidence="2 3">
    <name type="scientific">Streptomonospora litoralis</name>
    <dbReference type="NCBI Taxonomy" id="2498135"/>
    <lineage>
        <taxon>Bacteria</taxon>
        <taxon>Bacillati</taxon>
        <taxon>Actinomycetota</taxon>
        <taxon>Actinomycetes</taxon>
        <taxon>Streptosporangiales</taxon>
        <taxon>Nocardiopsidaceae</taxon>
        <taxon>Streptomonospora</taxon>
    </lineage>
</organism>
<proteinExistence type="predicted"/>
<dbReference type="EMBL" id="CP036455">
    <property type="protein sequence ID" value="QBI54519.1"/>
    <property type="molecule type" value="Genomic_DNA"/>
</dbReference>
<feature type="region of interest" description="Disordered" evidence="1">
    <location>
        <begin position="50"/>
        <end position="136"/>
    </location>
</feature>
<name>A0A4P6Q670_9ACTN</name>
<dbReference type="InterPro" id="IPR009317">
    <property type="entry name" value="ChaB"/>
</dbReference>
<feature type="compositionally biased region" description="Basic and acidic residues" evidence="1">
    <location>
        <begin position="1"/>
        <end position="12"/>
    </location>
</feature>
<dbReference type="RefSeq" id="WP_131098684.1">
    <property type="nucleotide sequence ID" value="NZ_CP036455.1"/>
</dbReference>
<reference evidence="2 3" key="1">
    <citation type="submission" date="2019-02" db="EMBL/GenBank/DDBJ databases">
        <authorList>
            <person name="Khodamoradi S."/>
            <person name="Hahnke R.L."/>
            <person name="Kaempfer P."/>
            <person name="Schumann P."/>
            <person name="Rohde M."/>
            <person name="Steinert M."/>
            <person name="Luzhetskyy A."/>
            <person name="Wink J."/>
            <person name="Ruckert C."/>
        </authorList>
    </citation>
    <scope>NUCLEOTIDE SEQUENCE [LARGE SCALE GENOMIC DNA]</scope>
    <source>
        <strain evidence="2 3">M2</strain>
    </source>
</reference>
<dbReference type="OrthoDB" id="3731224at2"/>